<gene>
    <name evidence="1" type="ORF">FHE65_32935</name>
</gene>
<proteinExistence type="predicted"/>
<dbReference type="PANTHER" id="PTHR38479:SF2">
    <property type="entry name" value="WINGED HELIX DNA-BINDING DOMAIN-CONTAINING PROTEIN"/>
    <property type="match status" value="1"/>
</dbReference>
<keyword evidence="1" id="KW-0238">DNA-binding</keyword>
<dbReference type="Proteomes" id="UP000306740">
    <property type="component" value="Unassembled WGS sequence"/>
</dbReference>
<dbReference type="GO" id="GO:0003677">
    <property type="term" value="F:DNA binding"/>
    <property type="evidence" value="ECO:0007669"/>
    <property type="project" value="UniProtKB-KW"/>
</dbReference>
<evidence type="ECO:0000313" key="1">
    <source>
        <dbReference type="EMBL" id="TNC30226.1"/>
    </source>
</evidence>
<sequence>MRITDEQRRHRLAVQHRVGLPCAGRPRVKDVVESVLVLHATDPATVYLSVLARAPGLTRDDVRTAMYERRDLVRVLAMRRTLFVAGRDDVPVIHAGASLGVARRLRTRLLKELATLPTDPVVPDPPAWLADVEREVDAVLRSAAATGSTLTGAQISAAVPALRTALLPTTDKAWDVRRTVTSQTLALLSAEGRIVRTEPRGSWTSRHHAWAPIESWFPDGIPEVPEAEARTRLARRWLEVFGPATRDDLQWWTGWNKTQTRDALAGLDLLEVTLEAGPGVMLPDTDLSDIVRHAAVTPGAALLPALDPTPMGWKHRDWYLGEHRERLFDRMGNIGPTVWWDGRVVGGWTVRPDGAVVHRLLEDVGDDAARAVSAEAERLQGLLDGTGITPSFPTPLDKELRT</sequence>
<dbReference type="OrthoDB" id="9148135at2"/>
<name>A0A5C4M9T3_9ACTN</name>
<dbReference type="PANTHER" id="PTHR38479">
    <property type="entry name" value="LMO0824 PROTEIN"/>
    <property type="match status" value="1"/>
</dbReference>
<organism evidence="1 2">
    <name type="scientific">Mumia zhuanghuii</name>
    <dbReference type="NCBI Taxonomy" id="2585211"/>
    <lineage>
        <taxon>Bacteria</taxon>
        <taxon>Bacillati</taxon>
        <taxon>Actinomycetota</taxon>
        <taxon>Actinomycetes</taxon>
        <taxon>Propionibacteriales</taxon>
        <taxon>Nocardioidaceae</taxon>
        <taxon>Mumia</taxon>
    </lineage>
</organism>
<dbReference type="RefSeq" id="WP_139107265.1">
    <property type="nucleotide sequence ID" value="NZ_VDFR01000220.1"/>
</dbReference>
<dbReference type="EMBL" id="VDFR01000220">
    <property type="protein sequence ID" value="TNC30226.1"/>
    <property type="molecule type" value="Genomic_DNA"/>
</dbReference>
<dbReference type="AlphaFoldDB" id="A0A5C4M9T3"/>
<accession>A0A5C4M9T3</accession>
<dbReference type="InterPro" id="IPR009351">
    <property type="entry name" value="AlkZ-like"/>
</dbReference>
<evidence type="ECO:0000313" key="2">
    <source>
        <dbReference type="Proteomes" id="UP000306740"/>
    </source>
</evidence>
<protein>
    <submittedName>
        <fullName evidence="1">Winged helix DNA-binding domain-containing protein</fullName>
    </submittedName>
</protein>
<comment type="caution">
    <text evidence="1">The sequence shown here is derived from an EMBL/GenBank/DDBJ whole genome shotgun (WGS) entry which is preliminary data.</text>
</comment>
<dbReference type="Pfam" id="PF06224">
    <property type="entry name" value="AlkZ-like"/>
    <property type="match status" value="1"/>
</dbReference>
<reference evidence="1 2" key="1">
    <citation type="submission" date="2019-05" db="EMBL/GenBank/DDBJ databases">
        <title>Mumia sp. nov., isolated from the intestinal contents of plateau pika (Ochotona curzoniae) in the Qinghai-Tibet plateau of China.</title>
        <authorList>
            <person name="Tian Z."/>
        </authorList>
    </citation>
    <scope>NUCLEOTIDE SEQUENCE [LARGE SCALE GENOMIC DNA]</scope>
    <source>
        <strain evidence="2">527</strain>
    </source>
</reference>